<dbReference type="Proteomes" id="UP000729402">
    <property type="component" value="Unassembled WGS sequence"/>
</dbReference>
<keyword evidence="4" id="KW-1185">Reference proteome</keyword>
<feature type="region of interest" description="Disordered" evidence="1">
    <location>
        <begin position="1"/>
        <end position="20"/>
    </location>
</feature>
<evidence type="ECO:0000259" key="2">
    <source>
        <dbReference type="PROSITE" id="PS50982"/>
    </source>
</evidence>
<evidence type="ECO:0000313" key="3">
    <source>
        <dbReference type="EMBL" id="KAG8039426.1"/>
    </source>
</evidence>
<sequence>MYRPPSTGRPVDRPTSHPRSLSTEVTALGAYVLEYKAPGKQHYGLQQQFMLVRGDDIVEVSEGSSSKTQSGFIRGNTIVAASNESCSTTRSNLVRGNIVVDSKEGLVSRTRSGLVRGIIQIDSSESSCSRTRSGLIRGSPSLKAQAKVETVMNGLSDGCLKEGSPGKNEPNHKSDLLQSKDKPVMKGPDGWWKEDKLIKNGLKCRSDMVQIRDELGIKGLLDESSKEDGESAPNDKNDMIGINGLPDGWWKEDKPRKNGPNTKTDSYYIDPVSGYEFRSLKDALRFVKSGDISQCSTRPKKRTIQDPHTSENQSHTTSLQLTRPGTADKAIQCELLTSEGVMLPWEEQLSPYRGLNTKNMTAELEGMIATEKYANKVDALNYHNVPPVSSQDAARGSKSVKRKRKEPNAEVKPKKCKTKPAKKVATPLRTSPRLASLKITHDLNTKPEDEPTSANLVNEVHTIKENSTDQSRQNQAENTVQMQAIQESTAYQLQSSQTDAANHIQIMQEDSTDQSQLSQSFTNQIWTNQQNAISLLQSSQVGSFTQIQTIEEYNTNHSQLQLNNAATVTEMHINQGNSVGQLQSSQTDPLYQIQADQENSVSQLQLSQADSFIQIHAAPDYITDHSQSPLSHANQLQTNIGNTVNQLQSRQEDAMIQMHATQDYITNQSHQRQADTVNHMRISQDNTANLFQLRQTGTANKIQTMLESTTNQPQFMQALTVNPTQTIGENTDNYLLPNYGENHTLQTGFSLAPELEDEAPVTSFWKNVENQEPPISMQIDRNPVARSTLNVEYQDVPAPAPAQPAPADPSGLVLPSLFGNSWSDPCIEFAFKTLTGDIPVLDDTSAVEEYFPHQQDLNELPSPNWSASPSCFTSSFDNTRNHTQGDNVSLPVPKPSDKLFNGAWFPPK</sequence>
<dbReference type="InterPro" id="IPR001739">
    <property type="entry name" value="Methyl_CpG_DNA-bd"/>
</dbReference>
<feature type="region of interest" description="Disordered" evidence="1">
    <location>
        <begin position="222"/>
        <end position="265"/>
    </location>
</feature>
<organism evidence="3 4">
    <name type="scientific">Zizania palustris</name>
    <name type="common">Northern wild rice</name>
    <dbReference type="NCBI Taxonomy" id="103762"/>
    <lineage>
        <taxon>Eukaryota</taxon>
        <taxon>Viridiplantae</taxon>
        <taxon>Streptophyta</taxon>
        <taxon>Embryophyta</taxon>
        <taxon>Tracheophyta</taxon>
        <taxon>Spermatophyta</taxon>
        <taxon>Magnoliopsida</taxon>
        <taxon>Liliopsida</taxon>
        <taxon>Poales</taxon>
        <taxon>Poaceae</taxon>
        <taxon>BOP clade</taxon>
        <taxon>Oryzoideae</taxon>
        <taxon>Oryzeae</taxon>
        <taxon>Zizaniinae</taxon>
        <taxon>Zizania</taxon>
    </lineage>
</organism>
<name>A0A8J5RE32_ZIZPA</name>
<feature type="region of interest" description="Disordered" evidence="1">
    <location>
        <begin position="295"/>
        <end position="325"/>
    </location>
</feature>
<evidence type="ECO:0000256" key="1">
    <source>
        <dbReference type="SAM" id="MobiDB-lite"/>
    </source>
</evidence>
<dbReference type="EMBL" id="JAAALK010001900">
    <property type="protein sequence ID" value="KAG8039426.1"/>
    <property type="molecule type" value="Genomic_DNA"/>
</dbReference>
<comment type="caution">
    <text evidence="3">The sequence shown here is derived from an EMBL/GenBank/DDBJ whole genome shotgun (WGS) entry which is preliminary data.</text>
</comment>
<dbReference type="Pfam" id="PF01429">
    <property type="entry name" value="MBD"/>
    <property type="match status" value="1"/>
</dbReference>
<accession>A0A8J5RE32</accession>
<proteinExistence type="predicted"/>
<dbReference type="PANTHER" id="PTHR34067">
    <property type="entry name" value="OS04G0193200 PROTEIN"/>
    <property type="match status" value="1"/>
</dbReference>
<dbReference type="OrthoDB" id="10072024at2759"/>
<dbReference type="AlphaFoldDB" id="A0A8J5RE32"/>
<dbReference type="InterPro" id="IPR038945">
    <property type="entry name" value="MBD13-like"/>
</dbReference>
<reference evidence="3" key="2">
    <citation type="submission" date="2021-02" db="EMBL/GenBank/DDBJ databases">
        <authorList>
            <person name="Kimball J.A."/>
            <person name="Haas M.W."/>
            <person name="Macchietto M."/>
            <person name="Kono T."/>
            <person name="Duquette J."/>
            <person name="Shao M."/>
        </authorList>
    </citation>
    <scope>NUCLEOTIDE SEQUENCE</scope>
    <source>
        <tissue evidence="3">Fresh leaf tissue</tissue>
    </source>
</reference>
<evidence type="ECO:0000313" key="4">
    <source>
        <dbReference type="Proteomes" id="UP000729402"/>
    </source>
</evidence>
<feature type="domain" description="MBD" evidence="2">
    <location>
        <begin position="235"/>
        <end position="302"/>
    </location>
</feature>
<dbReference type="PROSITE" id="PS50982">
    <property type="entry name" value="MBD"/>
    <property type="match status" value="1"/>
</dbReference>
<feature type="region of interest" description="Disordered" evidence="1">
    <location>
        <begin position="158"/>
        <end position="185"/>
    </location>
</feature>
<feature type="compositionally biased region" description="Basic and acidic residues" evidence="1">
    <location>
        <begin position="222"/>
        <end position="238"/>
    </location>
</feature>
<feature type="compositionally biased region" description="Basic and acidic residues" evidence="1">
    <location>
        <begin position="169"/>
        <end position="184"/>
    </location>
</feature>
<feature type="compositionally biased region" description="Polar residues" evidence="1">
    <location>
        <begin position="310"/>
        <end position="323"/>
    </location>
</feature>
<dbReference type="PANTHER" id="PTHR34067:SF3">
    <property type="entry name" value="MBD DOMAIN-CONTAINING PROTEIN"/>
    <property type="match status" value="1"/>
</dbReference>
<protein>
    <recommendedName>
        <fullName evidence="2">MBD domain-containing protein</fullName>
    </recommendedName>
</protein>
<feature type="region of interest" description="Disordered" evidence="1">
    <location>
        <begin position="384"/>
        <end position="427"/>
    </location>
</feature>
<reference evidence="3" key="1">
    <citation type="journal article" date="2021" name="bioRxiv">
        <title>Whole Genome Assembly and Annotation of Northern Wild Rice, Zizania palustris L., Supports a Whole Genome Duplication in the Zizania Genus.</title>
        <authorList>
            <person name="Haas M."/>
            <person name="Kono T."/>
            <person name="Macchietto M."/>
            <person name="Millas R."/>
            <person name="McGilp L."/>
            <person name="Shao M."/>
            <person name="Duquette J."/>
            <person name="Hirsch C.N."/>
            <person name="Kimball J."/>
        </authorList>
    </citation>
    <scope>NUCLEOTIDE SEQUENCE</scope>
    <source>
        <tissue evidence="3">Fresh leaf tissue</tissue>
    </source>
</reference>
<dbReference type="GO" id="GO:0003677">
    <property type="term" value="F:DNA binding"/>
    <property type="evidence" value="ECO:0007669"/>
    <property type="project" value="InterPro"/>
</dbReference>
<gene>
    <name evidence="3" type="ORF">GUJ93_ZPchr0034g18716</name>
</gene>